<dbReference type="EMBL" id="UZAK01034504">
    <property type="protein sequence ID" value="VDP45175.1"/>
    <property type="molecule type" value="Genomic_DNA"/>
</dbReference>
<proteinExistence type="predicted"/>
<evidence type="ECO:0000313" key="1">
    <source>
        <dbReference type="EMBL" id="VDP45175.1"/>
    </source>
</evidence>
<gene>
    <name evidence="1" type="ORF">SCUD_LOCUS11570</name>
</gene>
<dbReference type="AlphaFoldDB" id="A0A183K988"/>
<organism evidence="3">
    <name type="scientific">Schistosoma curassoni</name>
    <dbReference type="NCBI Taxonomy" id="6186"/>
    <lineage>
        <taxon>Eukaryota</taxon>
        <taxon>Metazoa</taxon>
        <taxon>Spiralia</taxon>
        <taxon>Lophotrochozoa</taxon>
        <taxon>Platyhelminthes</taxon>
        <taxon>Trematoda</taxon>
        <taxon>Digenea</taxon>
        <taxon>Strigeidida</taxon>
        <taxon>Schistosomatoidea</taxon>
        <taxon>Schistosomatidae</taxon>
        <taxon>Schistosoma</taxon>
    </lineage>
</organism>
<reference evidence="1 2" key="2">
    <citation type="submission" date="2018-11" db="EMBL/GenBank/DDBJ databases">
        <authorList>
            <consortium name="Pathogen Informatics"/>
        </authorList>
    </citation>
    <scope>NUCLEOTIDE SEQUENCE [LARGE SCALE GENOMIC DNA]</scope>
    <source>
        <strain evidence="1">Dakar</strain>
        <strain evidence="2">Dakar, Senegal</strain>
    </source>
</reference>
<protein>
    <submittedName>
        <fullName evidence="1 3">Uncharacterized protein</fullName>
    </submittedName>
</protein>
<evidence type="ECO:0000313" key="2">
    <source>
        <dbReference type="Proteomes" id="UP000279833"/>
    </source>
</evidence>
<reference evidence="3" key="1">
    <citation type="submission" date="2016-06" db="UniProtKB">
        <authorList>
            <consortium name="WormBaseParasite"/>
        </authorList>
    </citation>
    <scope>IDENTIFICATION</scope>
</reference>
<evidence type="ECO:0000313" key="3">
    <source>
        <dbReference type="WBParaSite" id="SCUD_0001157001-mRNA-1"/>
    </source>
</evidence>
<sequence>MGQKSPAICKVQIDSLHPRCQFYFVLPLRCGVHNLVKTSTSQGKHAIQLTAWMQLADLNIADDLALRLEIGGRHQQNE</sequence>
<dbReference type="Proteomes" id="UP000279833">
    <property type="component" value="Unassembled WGS sequence"/>
</dbReference>
<dbReference type="WBParaSite" id="SCUD_0001157001-mRNA-1">
    <property type="protein sequence ID" value="SCUD_0001157001-mRNA-1"/>
    <property type="gene ID" value="SCUD_0001157001"/>
</dbReference>
<keyword evidence="2" id="KW-1185">Reference proteome</keyword>
<accession>A0A183K988</accession>
<name>A0A183K988_9TREM</name>